<evidence type="ECO:0000313" key="6">
    <source>
        <dbReference type="Proteomes" id="UP000066049"/>
    </source>
</evidence>
<organism evidence="2 6">
    <name type="scientific">Campylobacter concisus</name>
    <dbReference type="NCBI Taxonomy" id="199"/>
    <lineage>
        <taxon>Bacteria</taxon>
        <taxon>Pseudomonadati</taxon>
        <taxon>Campylobacterota</taxon>
        <taxon>Epsilonproteobacteria</taxon>
        <taxon>Campylobacterales</taxon>
        <taxon>Campylobacteraceae</taxon>
        <taxon>Campylobacter</taxon>
    </lineage>
</organism>
<evidence type="ECO:0000313" key="7">
    <source>
        <dbReference type="Proteomes" id="UP000195967"/>
    </source>
</evidence>
<protein>
    <submittedName>
        <fullName evidence="2">Putative rhodanese-related sulfurtransferase</fullName>
    </submittedName>
    <submittedName>
        <fullName evidence="4">Rhodanese-like domain-containing protein</fullName>
    </submittedName>
    <submittedName>
        <fullName evidence="3">Thiosulfate sulfurtransferase</fullName>
    </submittedName>
</protein>
<dbReference type="SMART" id="SM00450">
    <property type="entry name" value="RHOD"/>
    <property type="match status" value="1"/>
</dbReference>
<dbReference type="EMBL" id="CP049272">
    <property type="protein sequence ID" value="QPH86099.1"/>
    <property type="molecule type" value="Genomic_DNA"/>
</dbReference>
<dbReference type="InterPro" id="IPR001763">
    <property type="entry name" value="Rhodanese-like_dom"/>
</dbReference>
<accession>A0A0M4SSS7</accession>
<dbReference type="Proteomes" id="UP000594513">
    <property type="component" value="Chromosome"/>
</dbReference>
<dbReference type="GeneID" id="28662368"/>
<reference evidence="8 9" key="4">
    <citation type="journal article" date="2018" name="Emerg. Microbes Infect.">
        <title>Genomic analysis of oral Campylobacter concisus strains identified a potential bacterial molecular marker associated with active Crohn's disease.</title>
        <authorList>
            <person name="Liu F."/>
            <person name="Ma R."/>
            <person name="Tay C.Y.A."/>
            <person name="Octavia S."/>
            <person name="Lan R."/>
            <person name="Chung H.K.L."/>
            <person name="Riordan S.M."/>
            <person name="Grimm M.C."/>
            <person name="Leong R.W."/>
            <person name="Tanaka M.M."/>
            <person name="Connor S."/>
            <person name="Zhang L."/>
        </authorList>
    </citation>
    <scope>NUCLEOTIDE SEQUENCE [LARGE SCALE GENOMIC DNA]</scope>
    <source>
        <strain evidence="4 9">P10CDO-S2</strain>
        <strain evidence="5 8">P27CDO-S2</strain>
    </source>
</reference>
<dbReference type="KEGG" id="ccoc:CCON33237_0694"/>
<evidence type="ECO:0000313" key="4">
    <source>
        <dbReference type="EMBL" id="QPH84246.1"/>
    </source>
</evidence>
<dbReference type="PROSITE" id="PS50206">
    <property type="entry name" value="RHODANESE_3"/>
    <property type="match status" value="1"/>
</dbReference>
<dbReference type="RefSeq" id="WP_021090898.1">
    <property type="nucleotide sequence ID" value="NZ_CABMKQ010000014.1"/>
</dbReference>
<dbReference type="Proteomes" id="UP000594630">
    <property type="component" value="Chromosome"/>
</dbReference>
<dbReference type="Gene3D" id="3.40.250.10">
    <property type="entry name" value="Rhodanese-like domain"/>
    <property type="match status" value="1"/>
</dbReference>
<dbReference type="PANTHER" id="PTHR45431">
    <property type="entry name" value="RHODANESE-LIKE DOMAIN-CONTAINING PROTEIN 15, CHLOROPLASTIC"/>
    <property type="match status" value="1"/>
</dbReference>
<feature type="domain" description="Rhodanese" evidence="1">
    <location>
        <begin position="33"/>
        <end position="122"/>
    </location>
</feature>
<keyword evidence="2" id="KW-0808">Transferase</keyword>
<dbReference type="PATRIC" id="fig|199.248.peg.719"/>
<dbReference type="SUPFAM" id="SSF52821">
    <property type="entry name" value="Rhodanese/Cell cycle control phosphatase"/>
    <property type="match status" value="1"/>
</dbReference>
<dbReference type="EMBL" id="NDYO01000004">
    <property type="protein sequence ID" value="OUT11854.1"/>
    <property type="molecule type" value="Genomic_DNA"/>
</dbReference>
<evidence type="ECO:0000313" key="3">
    <source>
        <dbReference type="EMBL" id="OUT11854.1"/>
    </source>
</evidence>
<proteinExistence type="predicted"/>
<evidence type="ECO:0000313" key="2">
    <source>
        <dbReference type="EMBL" id="ALF47383.1"/>
    </source>
</evidence>
<evidence type="ECO:0000313" key="8">
    <source>
        <dbReference type="Proteomes" id="UP000594513"/>
    </source>
</evidence>
<dbReference type="Proteomes" id="UP000195967">
    <property type="component" value="Unassembled WGS sequence"/>
</dbReference>
<reference evidence="3 7" key="3">
    <citation type="submission" date="2017-04" db="EMBL/GenBank/DDBJ databases">
        <title>Complete genome of Campylobacter concisus ATCC 33237T and draft genomes for an additional eight well characterized C. concisus strains.</title>
        <authorList>
            <person name="Cornelius A.J."/>
            <person name="Miller W.G."/>
            <person name="Lastovica A.J."/>
            <person name="On S.L."/>
            <person name="French N.P."/>
            <person name="Vandenberg O."/>
            <person name="Biggs P.J."/>
        </authorList>
    </citation>
    <scope>NUCLEOTIDE SEQUENCE [LARGE SCALE GENOMIC DNA]</scope>
    <source>
        <strain evidence="3 7">Lasto28.99</strain>
    </source>
</reference>
<reference evidence="4" key="5">
    <citation type="submission" date="2020-02" db="EMBL/GenBank/DDBJ databases">
        <title>Analysis of Completed Campylobacter concisus Genomes Identified Genomospecies Features, Novel plasmids and Their Association with Severe Ulcerative Colitis.</title>
        <authorList>
            <person name="Zhang L."/>
        </authorList>
    </citation>
    <scope>NUCLEOTIDE SEQUENCE</scope>
    <source>
        <strain evidence="4">P10CDO-S2</strain>
        <strain evidence="5">P27CDO-S2</strain>
    </source>
</reference>
<dbReference type="EMBL" id="CP049274">
    <property type="protein sequence ID" value="QPH84246.1"/>
    <property type="molecule type" value="Genomic_DNA"/>
</dbReference>
<dbReference type="OrthoDB" id="5471138at2"/>
<dbReference type="Proteomes" id="UP000066049">
    <property type="component" value="Chromosome"/>
</dbReference>
<dbReference type="EMBL" id="CP012541">
    <property type="protein sequence ID" value="ALF47383.1"/>
    <property type="molecule type" value="Genomic_DNA"/>
</dbReference>
<reference evidence="6" key="1">
    <citation type="submission" date="2015-08" db="EMBL/GenBank/DDBJ databases">
        <title>Comparative genomics of the Campylobacter concisus group.</title>
        <authorList>
            <person name="Miller W.G."/>
            <person name="Yee E."/>
            <person name="Chapman M.H."/>
            <person name="Huynh S."/>
            <person name="Bono J.L."/>
            <person name="On S.L.W."/>
            <person name="St Leger J."/>
            <person name="Foster G."/>
            <person name="Parker C.T."/>
        </authorList>
    </citation>
    <scope>NUCLEOTIDE SEQUENCE [LARGE SCALE GENOMIC DNA]</scope>
    <source>
        <strain evidence="6">ATCC 33237</strain>
    </source>
</reference>
<reference evidence="2" key="2">
    <citation type="submission" date="2016-07" db="EMBL/GenBank/DDBJ databases">
        <title>Comparative genomics of the Campylobacter concisus group.</title>
        <authorList>
            <person name="Miller W.G."/>
            <person name="Yee E."/>
            <person name="Chapman M.H."/>
            <person name="Huynh S."/>
            <person name="Bono J.L."/>
            <person name="On S.L.W."/>
            <person name="StLeger J."/>
            <person name="Foster G."/>
            <person name="Parker C.T."/>
        </authorList>
    </citation>
    <scope>NUCLEOTIDE SEQUENCE</scope>
    <source>
        <strain evidence="2">ATCC 33237</strain>
    </source>
</reference>
<gene>
    <name evidence="3" type="ORF">B9N62_02750</name>
    <name evidence="2" type="ORF">CCON33237_0694</name>
    <name evidence="4" type="ORF">CVT06_03730</name>
    <name evidence="5" type="ORF">CVT17_03535</name>
</gene>
<evidence type="ECO:0000313" key="5">
    <source>
        <dbReference type="EMBL" id="QPH86099.1"/>
    </source>
</evidence>
<evidence type="ECO:0000313" key="9">
    <source>
        <dbReference type="Proteomes" id="UP000594630"/>
    </source>
</evidence>
<dbReference type="CDD" id="cd00158">
    <property type="entry name" value="RHOD"/>
    <property type="match status" value="1"/>
</dbReference>
<sequence length="125" mass="13577">MKKILLLGAVCCMLSADVKTVNISPDEIKKYDQIIDIRTPSEWQETGVIAGAKTITFNPNDKSAFLEELSKAVDIKKPIALVCRSGRRSTAAAAAIDSSDLKIINLDGGMSSLIEQGYKTTPYKK</sequence>
<dbReference type="PANTHER" id="PTHR45431:SF3">
    <property type="entry name" value="RHODANESE-LIKE DOMAIN-CONTAINING PROTEIN 15, CHLOROPLASTIC"/>
    <property type="match status" value="1"/>
</dbReference>
<dbReference type="GO" id="GO:0016740">
    <property type="term" value="F:transferase activity"/>
    <property type="evidence" value="ECO:0007669"/>
    <property type="project" value="UniProtKB-KW"/>
</dbReference>
<evidence type="ECO:0000259" key="1">
    <source>
        <dbReference type="PROSITE" id="PS50206"/>
    </source>
</evidence>
<dbReference type="InterPro" id="IPR052367">
    <property type="entry name" value="Thiosulfate_ST/Rhodanese-like"/>
</dbReference>
<dbReference type="Pfam" id="PF00581">
    <property type="entry name" value="Rhodanese"/>
    <property type="match status" value="1"/>
</dbReference>
<name>A0A0M4SSS7_9BACT</name>
<dbReference type="AlphaFoldDB" id="A0A0M4SSS7"/>
<dbReference type="InterPro" id="IPR036873">
    <property type="entry name" value="Rhodanese-like_dom_sf"/>
</dbReference>